<dbReference type="WBParaSite" id="RSKR_0000615700.1">
    <property type="protein sequence ID" value="RSKR_0000615700.1"/>
    <property type="gene ID" value="RSKR_0000615700"/>
</dbReference>
<name>A0AC35TZV9_9BILA</name>
<organism evidence="1 2">
    <name type="scientific">Rhabditophanes sp. KR3021</name>
    <dbReference type="NCBI Taxonomy" id="114890"/>
    <lineage>
        <taxon>Eukaryota</taxon>
        <taxon>Metazoa</taxon>
        <taxon>Ecdysozoa</taxon>
        <taxon>Nematoda</taxon>
        <taxon>Chromadorea</taxon>
        <taxon>Rhabditida</taxon>
        <taxon>Tylenchina</taxon>
        <taxon>Panagrolaimomorpha</taxon>
        <taxon>Strongyloidoidea</taxon>
        <taxon>Alloionematidae</taxon>
        <taxon>Rhabditophanes</taxon>
    </lineage>
</organism>
<reference evidence="2" key="1">
    <citation type="submission" date="2016-11" db="UniProtKB">
        <authorList>
            <consortium name="WormBaseParasite"/>
        </authorList>
    </citation>
    <scope>IDENTIFICATION</scope>
    <source>
        <strain evidence="2">KR3021</strain>
    </source>
</reference>
<dbReference type="Proteomes" id="UP000095286">
    <property type="component" value="Unplaced"/>
</dbReference>
<proteinExistence type="predicted"/>
<accession>A0AC35TZV9</accession>
<protein>
    <submittedName>
        <fullName evidence="2">HNHc domain-containing protein</fullName>
    </submittedName>
</protein>
<evidence type="ECO:0000313" key="1">
    <source>
        <dbReference type="Proteomes" id="UP000095286"/>
    </source>
</evidence>
<sequence>MLKVILGFTLHKLKPRLNVLGYYDYALSLATGLNTIMVPKLVANNFLKSQAKLPVIDHKNRDKKNNFATNLRFVAYQDNALDSNAKKVLKLDKDGKRIKIYQSITEAADSRSVRKTTMEDIVMDLSGRIMIAHWTTKCH</sequence>
<evidence type="ECO:0000313" key="2">
    <source>
        <dbReference type="WBParaSite" id="RSKR_0000615700.1"/>
    </source>
</evidence>